<dbReference type="AlphaFoldDB" id="A0A0P0W253"/>
<keyword evidence="2" id="KW-1185">Reference proteome</keyword>
<accession>A0A0P0W253</accession>
<evidence type="ECO:0000313" key="2">
    <source>
        <dbReference type="Proteomes" id="UP000059680"/>
    </source>
</evidence>
<reference evidence="1 2" key="3">
    <citation type="journal article" date="2013" name="Rice">
        <title>Improvement of the Oryza sativa Nipponbare reference genome using next generation sequence and optical map data.</title>
        <authorList>
            <person name="Kawahara Y."/>
            <person name="de la Bastide M."/>
            <person name="Hamilton J.P."/>
            <person name="Kanamori H."/>
            <person name="McCombie W.R."/>
            <person name="Ouyang S."/>
            <person name="Schwartz D.C."/>
            <person name="Tanaka T."/>
            <person name="Wu J."/>
            <person name="Zhou S."/>
            <person name="Childs K.L."/>
            <person name="Davidson R.M."/>
            <person name="Lin H."/>
            <person name="Quesada-Ocampo L."/>
            <person name="Vaillancourt B."/>
            <person name="Sakai H."/>
            <person name="Lee S.S."/>
            <person name="Kim J."/>
            <person name="Numa H."/>
            <person name="Itoh T."/>
            <person name="Buell C.R."/>
            <person name="Matsumoto T."/>
        </authorList>
    </citation>
    <scope>NUCLEOTIDE SEQUENCE [LARGE SCALE GENOMIC DNA]</scope>
    <source>
        <strain evidence="2">cv. Nipponbare</strain>
    </source>
</reference>
<reference evidence="2" key="1">
    <citation type="journal article" date="2005" name="Nature">
        <title>The map-based sequence of the rice genome.</title>
        <authorList>
            <consortium name="International rice genome sequencing project (IRGSP)"/>
            <person name="Matsumoto T."/>
            <person name="Wu J."/>
            <person name="Kanamori H."/>
            <person name="Katayose Y."/>
            <person name="Fujisawa M."/>
            <person name="Namiki N."/>
            <person name="Mizuno H."/>
            <person name="Yamamoto K."/>
            <person name="Antonio B.A."/>
            <person name="Baba T."/>
            <person name="Sakata K."/>
            <person name="Nagamura Y."/>
            <person name="Aoki H."/>
            <person name="Arikawa K."/>
            <person name="Arita K."/>
            <person name="Bito T."/>
            <person name="Chiden Y."/>
            <person name="Fujitsuka N."/>
            <person name="Fukunaka R."/>
            <person name="Hamada M."/>
            <person name="Harada C."/>
            <person name="Hayashi A."/>
            <person name="Hijishita S."/>
            <person name="Honda M."/>
            <person name="Hosokawa S."/>
            <person name="Ichikawa Y."/>
            <person name="Idonuma A."/>
            <person name="Iijima M."/>
            <person name="Ikeda M."/>
            <person name="Ikeno M."/>
            <person name="Ito K."/>
            <person name="Ito S."/>
            <person name="Ito T."/>
            <person name="Ito Y."/>
            <person name="Ito Y."/>
            <person name="Iwabuchi A."/>
            <person name="Kamiya K."/>
            <person name="Karasawa W."/>
            <person name="Kurita K."/>
            <person name="Katagiri S."/>
            <person name="Kikuta A."/>
            <person name="Kobayashi H."/>
            <person name="Kobayashi N."/>
            <person name="Machita K."/>
            <person name="Maehara T."/>
            <person name="Masukawa M."/>
            <person name="Mizubayashi T."/>
            <person name="Mukai Y."/>
            <person name="Nagasaki H."/>
            <person name="Nagata Y."/>
            <person name="Naito S."/>
            <person name="Nakashima M."/>
            <person name="Nakama Y."/>
            <person name="Nakamichi Y."/>
            <person name="Nakamura M."/>
            <person name="Meguro A."/>
            <person name="Negishi M."/>
            <person name="Ohta I."/>
            <person name="Ohta T."/>
            <person name="Okamoto M."/>
            <person name="Ono N."/>
            <person name="Saji S."/>
            <person name="Sakaguchi M."/>
            <person name="Sakai K."/>
            <person name="Shibata M."/>
            <person name="Shimokawa T."/>
            <person name="Song J."/>
            <person name="Takazaki Y."/>
            <person name="Terasawa K."/>
            <person name="Tsugane M."/>
            <person name="Tsuji K."/>
            <person name="Ueda S."/>
            <person name="Waki K."/>
            <person name="Yamagata H."/>
            <person name="Yamamoto M."/>
            <person name="Yamamoto S."/>
            <person name="Yamane H."/>
            <person name="Yoshiki S."/>
            <person name="Yoshihara R."/>
            <person name="Yukawa K."/>
            <person name="Zhong H."/>
            <person name="Yano M."/>
            <person name="Yuan Q."/>
            <person name="Ouyang S."/>
            <person name="Liu J."/>
            <person name="Jones K.M."/>
            <person name="Gansberger K."/>
            <person name="Moffat K."/>
            <person name="Hill J."/>
            <person name="Bera J."/>
            <person name="Fadrosh D."/>
            <person name="Jin S."/>
            <person name="Johri S."/>
            <person name="Kim M."/>
            <person name="Overton L."/>
            <person name="Reardon M."/>
            <person name="Tsitrin T."/>
            <person name="Vuong H."/>
            <person name="Weaver B."/>
            <person name="Ciecko A."/>
            <person name="Tallon L."/>
            <person name="Jackson J."/>
            <person name="Pai G."/>
            <person name="Aken S.V."/>
            <person name="Utterback T."/>
            <person name="Reidmuller S."/>
            <person name="Feldblyum T."/>
            <person name="Hsiao J."/>
            <person name="Zismann V."/>
            <person name="Iobst S."/>
            <person name="de Vazeille A.R."/>
            <person name="Buell C.R."/>
            <person name="Ying K."/>
            <person name="Li Y."/>
            <person name="Lu T."/>
            <person name="Huang Y."/>
            <person name="Zhao Q."/>
            <person name="Feng Q."/>
            <person name="Zhang L."/>
            <person name="Zhu J."/>
            <person name="Weng Q."/>
            <person name="Mu J."/>
            <person name="Lu Y."/>
            <person name="Fan D."/>
            <person name="Liu Y."/>
            <person name="Guan J."/>
            <person name="Zhang Y."/>
            <person name="Yu S."/>
            <person name="Liu X."/>
            <person name="Zhang Y."/>
            <person name="Hong G."/>
            <person name="Han B."/>
            <person name="Choisne N."/>
            <person name="Demange N."/>
            <person name="Orjeda G."/>
            <person name="Samain S."/>
            <person name="Cattolico L."/>
            <person name="Pelletier E."/>
            <person name="Couloux A."/>
            <person name="Segurens B."/>
            <person name="Wincker P."/>
            <person name="D'Hont A."/>
            <person name="Scarpelli C."/>
            <person name="Weissenbach J."/>
            <person name="Salanoubat M."/>
            <person name="Quetier F."/>
            <person name="Yu Y."/>
            <person name="Kim H.R."/>
            <person name="Rambo T."/>
            <person name="Currie J."/>
            <person name="Collura K."/>
            <person name="Luo M."/>
            <person name="Yang T."/>
            <person name="Ammiraju J.S.S."/>
            <person name="Engler F."/>
            <person name="Soderlund C."/>
            <person name="Wing R.A."/>
            <person name="Palmer L.E."/>
            <person name="de la Bastide M."/>
            <person name="Spiegel L."/>
            <person name="Nascimento L."/>
            <person name="Zutavern T."/>
            <person name="O'Shaughnessy A."/>
            <person name="Dike S."/>
            <person name="Dedhia N."/>
            <person name="Preston R."/>
            <person name="Balija V."/>
            <person name="McCombie W.R."/>
            <person name="Chow T."/>
            <person name="Chen H."/>
            <person name="Chung M."/>
            <person name="Chen C."/>
            <person name="Shaw J."/>
            <person name="Wu H."/>
            <person name="Hsiao K."/>
            <person name="Chao Y."/>
            <person name="Chu M."/>
            <person name="Cheng C."/>
            <person name="Hour A."/>
            <person name="Lee P."/>
            <person name="Lin S."/>
            <person name="Lin Y."/>
            <person name="Liou J."/>
            <person name="Liu S."/>
            <person name="Hsing Y."/>
            <person name="Raghuvanshi S."/>
            <person name="Mohanty A."/>
            <person name="Bharti A.K."/>
            <person name="Gaur A."/>
            <person name="Gupta V."/>
            <person name="Kumar D."/>
            <person name="Ravi V."/>
            <person name="Vij S."/>
            <person name="Kapur A."/>
            <person name="Khurana P."/>
            <person name="Khurana P."/>
            <person name="Khurana J.P."/>
            <person name="Tyagi A.K."/>
            <person name="Gaikwad K."/>
            <person name="Singh A."/>
            <person name="Dalal V."/>
            <person name="Srivastava S."/>
            <person name="Dixit A."/>
            <person name="Pal A.K."/>
            <person name="Ghazi I.A."/>
            <person name="Yadav M."/>
            <person name="Pandit A."/>
            <person name="Bhargava A."/>
            <person name="Sureshbabu K."/>
            <person name="Batra K."/>
            <person name="Sharma T.R."/>
            <person name="Mohapatra T."/>
            <person name="Singh N.K."/>
            <person name="Messing J."/>
            <person name="Nelson A.B."/>
            <person name="Fuks G."/>
            <person name="Kavchok S."/>
            <person name="Keizer G."/>
            <person name="Linton E."/>
            <person name="Llaca V."/>
            <person name="Song R."/>
            <person name="Tanyolac B."/>
            <person name="Young S."/>
            <person name="Ho-Il K."/>
            <person name="Hahn J.H."/>
            <person name="Sangsakoo G."/>
            <person name="Vanavichit A."/>
            <person name="de Mattos Luiz.A.T."/>
            <person name="Zimmer P.D."/>
            <person name="Malone G."/>
            <person name="Dellagostin O."/>
            <person name="de Oliveira A.C."/>
            <person name="Bevan M."/>
            <person name="Bancroft I."/>
            <person name="Minx P."/>
            <person name="Cordum H."/>
            <person name="Wilson R."/>
            <person name="Cheng Z."/>
            <person name="Jin W."/>
            <person name="Jiang J."/>
            <person name="Leong S.A."/>
            <person name="Iwama H."/>
            <person name="Gojobori T."/>
            <person name="Itoh T."/>
            <person name="Niimura Y."/>
            <person name="Fujii Y."/>
            <person name="Habara T."/>
            <person name="Sakai H."/>
            <person name="Sato Y."/>
            <person name="Wilson G."/>
            <person name="Kumar K."/>
            <person name="McCouch S."/>
            <person name="Juretic N."/>
            <person name="Hoen D."/>
            <person name="Wright S."/>
            <person name="Bruskiewich R."/>
            <person name="Bureau T."/>
            <person name="Miyao A."/>
            <person name="Hirochika H."/>
            <person name="Nishikawa T."/>
            <person name="Kadowaki K."/>
            <person name="Sugiura M."/>
            <person name="Burr B."/>
            <person name="Sasaki T."/>
        </authorList>
    </citation>
    <scope>NUCLEOTIDE SEQUENCE [LARGE SCALE GENOMIC DNA]</scope>
    <source>
        <strain evidence="2">cv. Nipponbare</strain>
    </source>
</reference>
<dbReference type="PaxDb" id="39947-A0A0P0W253"/>
<protein>
    <submittedName>
        <fullName evidence="1">Os03g0711550 protein</fullName>
    </submittedName>
</protein>
<reference evidence="1 2" key="2">
    <citation type="journal article" date="2013" name="Plant Cell Physiol.">
        <title>Rice Annotation Project Database (RAP-DB): an integrative and interactive database for rice genomics.</title>
        <authorList>
            <person name="Sakai H."/>
            <person name="Lee S.S."/>
            <person name="Tanaka T."/>
            <person name="Numa H."/>
            <person name="Kim J."/>
            <person name="Kawahara Y."/>
            <person name="Wakimoto H."/>
            <person name="Yang C.C."/>
            <person name="Iwamoto M."/>
            <person name="Abe T."/>
            <person name="Yamada Y."/>
            <person name="Muto A."/>
            <person name="Inokuchi H."/>
            <person name="Ikemura T."/>
            <person name="Matsumoto T."/>
            <person name="Sasaki T."/>
            <person name="Itoh T."/>
        </authorList>
    </citation>
    <scope>NUCLEOTIDE SEQUENCE [LARGE SCALE GENOMIC DNA]</scope>
    <source>
        <strain evidence="2">cv. Nipponbare</strain>
    </source>
</reference>
<dbReference type="InParanoid" id="A0A0P0W253"/>
<dbReference type="EMBL" id="AP014959">
    <property type="protein sequence ID" value="BAS86030.1"/>
    <property type="molecule type" value="Genomic_DNA"/>
</dbReference>
<dbReference type="Proteomes" id="UP000059680">
    <property type="component" value="Chromosome 3"/>
</dbReference>
<organism evidence="1 2">
    <name type="scientific">Oryza sativa subsp. japonica</name>
    <name type="common">Rice</name>
    <dbReference type="NCBI Taxonomy" id="39947"/>
    <lineage>
        <taxon>Eukaryota</taxon>
        <taxon>Viridiplantae</taxon>
        <taxon>Streptophyta</taxon>
        <taxon>Embryophyta</taxon>
        <taxon>Tracheophyta</taxon>
        <taxon>Spermatophyta</taxon>
        <taxon>Magnoliopsida</taxon>
        <taxon>Liliopsida</taxon>
        <taxon>Poales</taxon>
        <taxon>Poaceae</taxon>
        <taxon>BOP clade</taxon>
        <taxon>Oryzoideae</taxon>
        <taxon>Oryzeae</taxon>
        <taxon>Oryzinae</taxon>
        <taxon>Oryza</taxon>
        <taxon>Oryza sativa</taxon>
    </lineage>
</organism>
<gene>
    <name evidence="1" type="ordered locus">Os03g0711550</name>
    <name evidence="1" type="ORF">OSNPB_030711550</name>
</gene>
<evidence type="ECO:0000313" key="1">
    <source>
        <dbReference type="EMBL" id="BAS86030.1"/>
    </source>
</evidence>
<name>A0A0P0W253_ORYSJ</name>
<sequence>MCDAPRVPRDPTYLHLRQLLLLREGTPMTNLGPRLQCRHHPAAHEHTTTLIIIITIVMHLIRWRLEKLIEILLVVVVDGRRPSFFLRVSRLIAQFRSKSKRERDIAFSDSPHRLWYRKFAWKNWSPSR</sequence>
<proteinExistence type="predicted"/>